<dbReference type="InterPro" id="IPR029059">
    <property type="entry name" value="AB_hydrolase_5"/>
</dbReference>
<feature type="domain" description="Alpha/beta hydrolase fold-5" evidence="1">
    <location>
        <begin position="82"/>
        <end position="172"/>
    </location>
</feature>
<dbReference type="InterPro" id="IPR029058">
    <property type="entry name" value="AB_hydrolase_fold"/>
</dbReference>
<evidence type="ECO:0000259" key="1">
    <source>
        <dbReference type="Pfam" id="PF12695"/>
    </source>
</evidence>
<dbReference type="PANTHER" id="PTHR43433:SF5">
    <property type="entry name" value="AB HYDROLASE-1 DOMAIN-CONTAINING PROTEIN"/>
    <property type="match status" value="1"/>
</dbReference>
<organism evidence="2 3">
    <name type="scientific">Microbacterium profundi</name>
    <dbReference type="NCBI Taxonomy" id="450380"/>
    <lineage>
        <taxon>Bacteria</taxon>
        <taxon>Bacillati</taxon>
        <taxon>Actinomycetota</taxon>
        <taxon>Actinomycetes</taxon>
        <taxon>Micrococcales</taxon>
        <taxon>Microbacteriaceae</taxon>
        <taxon>Microbacterium</taxon>
    </lineage>
</organism>
<evidence type="ECO:0000313" key="3">
    <source>
        <dbReference type="Proteomes" id="UP001553715"/>
    </source>
</evidence>
<gene>
    <name evidence="2" type="ORF">AB0301_10080</name>
</gene>
<keyword evidence="3" id="KW-1185">Reference proteome</keyword>
<comment type="caution">
    <text evidence="2">The sequence shown here is derived from an EMBL/GenBank/DDBJ whole genome shotgun (WGS) entry which is preliminary data.</text>
</comment>
<dbReference type="EMBL" id="JBFBMH010000012">
    <property type="protein sequence ID" value="MEW1975409.1"/>
    <property type="molecule type" value="Genomic_DNA"/>
</dbReference>
<keyword evidence="2" id="KW-0378">Hydrolase</keyword>
<evidence type="ECO:0000313" key="2">
    <source>
        <dbReference type="EMBL" id="MEW1975409.1"/>
    </source>
</evidence>
<dbReference type="PANTHER" id="PTHR43433">
    <property type="entry name" value="HYDROLASE, ALPHA/BETA FOLD FAMILY PROTEIN"/>
    <property type="match status" value="1"/>
</dbReference>
<dbReference type="Gene3D" id="3.40.50.1820">
    <property type="entry name" value="alpha/beta hydrolase"/>
    <property type="match status" value="2"/>
</dbReference>
<reference evidence="2 3" key="1">
    <citation type="submission" date="2024-06" db="EMBL/GenBank/DDBJ databases">
        <title>The Natural Products Discovery Center: Release of the First 8490 Sequenced Strains for Exploring Actinobacteria Biosynthetic Diversity.</title>
        <authorList>
            <person name="Kalkreuter E."/>
            <person name="Kautsar S.A."/>
            <person name="Yang D."/>
            <person name="Bader C.D."/>
            <person name="Teijaro C.N."/>
            <person name="Fluegel L."/>
            <person name="Davis C.M."/>
            <person name="Simpson J.R."/>
            <person name="Lauterbach L."/>
            <person name="Steele A.D."/>
            <person name="Gui C."/>
            <person name="Meng S."/>
            <person name="Li G."/>
            <person name="Viehrig K."/>
            <person name="Ye F."/>
            <person name="Su P."/>
            <person name="Kiefer A.F."/>
            <person name="Nichols A."/>
            <person name="Cepeda A.J."/>
            <person name="Yan W."/>
            <person name="Fan B."/>
            <person name="Jiang Y."/>
            <person name="Adhikari A."/>
            <person name="Zheng C.-J."/>
            <person name="Schuster L."/>
            <person name="Cowan T.M."/>
            <person name="Smanski M.J."/>
            <person name="Chevrette M.G."/>
            <person name="De Carvalho L.P.S."/>
            <person name="Shen B."/>
        </authorList>
    </citation>
    <scope>NUCLEOTIDE SEQUENCE [LARGE SCALE GENOMIC DNA]</scope>
    <source>
        <strain evidence="2 3">NPDC077434</strain>
    </source>
</reference>
<dbReference type="RefSeq" id="WP_033104824.1">
    <property type="nucleotide sequence ID" value="NZ_JAJVKR010000012.1"/>
</dbReference>
<name>A0ABV3LHM4_9MICO</name>
<accession>A0ABV3LHM4</accession>
<proteinExistence type="predicted"/>
<dbReference type="Proteomes" id="UP001553715">
    <property type="component" value="Unassembled WGS sequence"/>
</dbReference>
<dbReference type="SUPFAM" id="SSF53474">
    <property type="entry name" value="alpha/beta-Hydrolases"/>
    <property type="match status" value="1"/>
</dbReference>
<dbReference type="Pfam" id="PF12695">
    <property type="entry name" value="Abhydrolase_5"/>
    <property type="match status" value="1"/>
</dbReference>
<protein>
    <submittedName>
        <fullName evidence="2">Alpha/beta hydrolase</fullName>
    </submittedName>
</protein>
<sequence length="193" mass="20482">MTQQSILESDGRAIPYIEEGEGPVPLVLISGRALSGDGLAVVAHYLAEEAGFHVVRIGPRADSSGQDRATTLRERVEDAVLVIDHLGLDHTWIGGHAFGGTAARIFAAEHTDRVNGLLLLGVEDDEIPLAPAIPVLIVQATDDAVTPPATAEALHATAPERASIKIVDGADHLFPATHPIETAVIIEEYLDWD</sequence>
<dbReference type="GO" id="GO:0016787">
    <property type="term" value="F:hydrolase activity"/>
    <property type="evidence" value="ECO:0007669"/>
    <property type="project" value="UniProtKB-KW"/>
</dbReference>
<dbReference type="InterPro" id="IPR050471">
    <property type="entry name" value="AB_hydrolase"/>
</dbReference>